<proteinExistence type="predicted"/>
<sequence length="305" mass="34626">MTSAWNRRMKLILTVGLLSFVLLAALIVDQATKSEFKNSDEVARKEAILDSRDLMKRLTDLEEDRRETRHLLNLLFCRVLKVLPSGGFCLDSKRLFSGGNEMWDGELCKALEELFGYSSVGDFGAGLGHYGRCFLRHHENLIQHENRVEQLRMSTTYKSEMRKAGLLKAPQVIKSWNGWDGAANIGVLSKGMIESLDLADPVDLQRRFDWVMSIEVGEHIPAKAEGVFMDNLARHACKGVVLSWAVPGQDGHNHVNTRSNEYVKSKMADRGLVADVETEKRIRKAVKIGWFKDTIMVFRFPKERC</sequence>
<dbReference type="OrthoDB" id="406773at2759"/>
<keyword evidence="2" id="KW-1185">Reference proteome</keyword>
<gene>
    <name evidence="1" type="ORF">C7M84_002792</name>
</gene>
<evidence type="ECO:0008006" key="3">
    <source>
        <dbReference type="Google" id="ProtNLM"/>
    </source>
</evidence>
<dbReference type="SUPFAM" id="SSF53335">
    <property type="entry name" value="S-adenosyl-L-methionine-dependent methyltransferases"/>
    <property type="match status" value="1"/>
</dbReference>
<dbReference type="EMBL" id="QCYY01001372">
    <property type="protein sequence ID" value="ROT78496.1"/>
    <property type="molecule type" value="Genomic_DNA"/>
</dbReference>
<dbReference type="Gene3D" id="3.40.50.150">
    <property type="entry name" value="Vaccinia Virus protein VP39"/>
    <property type="match status" value="1"/>
</dbReference>
<dbReference type="InterPro" id="IPR029063">
    <property type="entry name" value="SAM-dependent_MTases_sf"/>
</dbReference>
<dbReference type="Proteomes" id="UP000283509">
    <property type="component" value="Unassembled WGS sequence"/>
</dbReference>
<reference evidence="1 2" key="1">
    <citation type="submission" date="2018-04" db="EMBL/GenBank/DDBJ databases">
        <authorList>
            <person name="Zhang X."/>
            <person name="Yuan J."/>
            <person name="Li F."/>
            <person name="Xiang J."/>
        </authorList>
    </citation>
    <scope>NUCLEOTIDE SEQUENCE [LARGE SCALE GENOMIC DNA]</scope>
    <source>
        <tissue evidence="1">Muscle</tissue>
    </source>
</reference>
<evidence type="ECO:0000313" key="2">
    <source>
        <dbReference type="Proteomes" id="UP000283509"/>
    </source>
</evidence>
<comment type="caution">
    <text evidence="1">The sequence shown here is derived from an EMBL/GenBank/DDBJ whole genome shotgun (WGS) entry which is preliminary data.</text>
</comment>
<protein>
    <recommendedName>
        <fullName evidence="3">Methyltransferase domain-containing protein</fullName>
    </recommendedName>
</protein>
<organism evidence="1 2">
    <name type="scientific">Penaeus vannamei</name>
    <name type="common">Whiteleg shrimp</name>
    <name type="synonym">Litopenaeus vannamei</name>
    <dbReference type="NCBI Taxonomy" id="6689"/>
    <lineage>
        <taxon>Eukaryota</taxon>
        <taxon>Metazoa</taxon>
        <taxon>Ecdysozoa</taxon>
        <taxon>Arthropoda</taxon>
        <taxon>Crustacea</taxon>
        <taxon>Multicrustacea</taxon>
        <taxon>Malacostraca</taxon>
        <taxon>Eumalacostraca</taxon>
        <taxon>Eucarida</taxon>
        <taxon>Decapoda</taxon>
        <taxon>Dendrobranchiata</taxon>
        <taxon>Penaeoidea</taxon>
        <taxon>Penaeidae</taxon>
        <taxon>Penaeus</taxon>
    </lineage>
</organism>
<name>A0A423TPV5_PENVA</name>
<dbReference type="AlphaFoldDB" id="A0A423TPV5"/>
<evidence type="ECO:0000313" key="1">
    <source>
        <dbReference type="EMBL" id="ROT78496.1"/>
    </source>
</evidence>
<accession>A0A423TPV5</accession>
<reference evidence="1 2" key="2">
    <citation type="submission" date="2019-01" db="EMBL/GenBank/DDBJ databases">
        <title>The decoding of complex shrimp genome reveals the adaptation for benthos swimmer, frequently molting mechanism and breeding impact on genome.</title>
        <authorList>
            <person name="Sun Y."/>
            <person name="Gao Y."/>
            <person name="Yu Y."/>
        </authorList>
    </citation>
    <scope>NUCLEOTIDE SEQUENCE [LARGE SCALE GENOMIC DNA]</scope>
    <source>
        <tissue evidence="1">Muscle</tissue>
    </source>
</reference>